<name>A0A6J8DR84_MYTCO</name>
<keyword evidence="3" id="KW-1185">Reference proteome</keyword>
<evidence type="ECO:0000313" key="2">
    <source>
        <dbReference type="EMBL" id="CAC5411143.1"/>
    </source>
</evidence>
<keyword evidence="1" id="KW-0472">Membrane</keyword>
<organism evidence="2 3">
    <name type="scientific">Mytilus coruscus</name>
    <name type="common">Sea mussel</name>
    <dbReference type="NCBI Taxonomy" id="42192"/>
    <lineage>
        <taxon>Eukaryota</taxon>
        <taxon>Metazoa</taxon>
        <taxon>Spiralia</taxon>
        <taxon>Lophotrochozoa</taxon>
        <taxon>Mollusca</taxon>
        <taxon>Bivalvia</taxon>
        <taxon>Autobranchia</taxon>
        <taxon>Pteriomorphia</taxon>
        <taxon>Mytilida</taxon>
        <taxon>Mytiloidea</taxon>
        <taxon>Mytilidae</taxon>
        <taxon>Mytilinae</taxon>
        <taxon>Mytilus</taxon>
    </lineage>
</organism>
<dbReference type="AlphaFoldDB" id="A0A6J8DR84"/>
<sequence length="279" mass="32187">MDTIHTIAVGCLIIIAISHFVRSYRKRLSVNVRRENRREEIEIRQESVEQLYIGINDEIDDSLVGLNNSGPKVSPQIRNTRAIINDIRTKKTNSDLEDNSSYLDPYFAENETEIQNSLKESSSSLSSSVDLVVLDHTEYLNPYQPLLEREQHISDGYEVAIPFNQNSERSSGFMSSEDGSSAYTYAHVYQQLHQDQSTNTHIYEKATLIVKEINRSEENEKERCGNKVSADKYDINSSDLLYIKETDENINDHVLFCLSNNSGRSKCRFIYKCRRQRQQ</sequence>
<keyword evidence="1" id="KW-1133">Transmembrane helix</keyword>
<dbReference type="OrthoDB" id="10493217at2759"/>
<protein>
    <submittedName>
        <fullName evidence="2">Uncharacterized protein</fullName>
    </submittedName>
</protein>
<dbReference type="Proteomes" id="UP000507470">
    <property type="component" value="Unassembled WGS sequence"/>
</dbReference>
<evidence type="ECO:0000313" key="3">
    <source>
        <dbReference type="Proteomes" id="UP000507470"/>
    </source>
</evidence>
<accession>A0A6J8DR84</accession>
<keyword evidence="1" id="KW-0812">Transmembrane</keyword>
<proteinExistence type="predicted"/>
<reference evidence="2 3" key="1">
    <citation type="submission" date="2020-06" db="EMBL/GenBank/DDBJ databases">
        <authorList>
            <person name="Li R."/>
            <person name="Bekaert M."/>
        </authorList>
    </citation>
    <scope>NUCLEOTIDE SEQUENCE [LARGE SCALE GENOMIC DNA]</scope>
    <source>
        <strain evidence="3">wild</strain>
    </source>
</reference>
<feature type="transmembrane region" description="Helical" evidence="1">
    <location>
        <begin position="6"/>
        <end position="24"/>
    </location>
</feature>
<dbReference type="EMBL" id="CACVKT020007831">
    <property type="protein sequence ID" value="CAC5411143.1"/>
    <property type="molecule type" value="Genomic_DNA"/>
</dbReference>
<evidence type="ECO:0000256" key="1">
    <source>
        <dbReference type="SAM" id="Phobius"/>
    </source>
</evidence>
<gene>
    <name evidence="2" type="ORF">MCOR_44266</name>
</gene>